<dbReference type="EC" id="2.7.1.172" evidence="1"/>
<dbReference type="GeneID" id="23617942"/>
<keyword evidence="4" id="KW-0418">Kinase</keyword>
<evidence type="ECO:0000256" key="3">
    <source>
        <dbReference type="SAM" id="Coils"/>
    </source>
</evidence>
<dbReference type="OrthoDB" id="5772781at2759"/>
<keyword evidence="3" id="KW-0175">Coiled coil</keyword>
<dbReference type="Pfam" id="PF03881">
    <property type="entry name" value="Fructosamin_kin"/>
    <property type="match status" value="1"/>
</dbReference>
<proteinExistence type="predicted"/>
<feature type="coiled-coil region" evidence="3">
    <location>
        <begin position="190"/>
        <end position="224"/>
    </location>
</feature>
<accession>A0A087STH8</accession>
<keyword evidence="4" id="KW-0808">Transferase</keyword>
<dbReference type="eggNOG" id="KOG3021">
    <property type="taxonomic scope" value="Eukaryota"/>
</dbReference>
<reference evidence="4 5" key="1">
    <citation type="journal article" date="2014" name="BMC Genomics">
        <title>Oil accumulation mechanisms of the oleaginous microalga Chlorella protothecoides revealed through its genome, transcriptomes, and proteomes.</title>
        <authorList>
            <person name="Gao C."/>
            <person name="Wang Y."/>
            <person name="Shen Y."/>
            <person name="Yan D."/>
            <person name="He X."/>
            <person name="Dai J."/>
            <person name="Wu Q."/>
        </authorList>
    </citation>
    <scope>NUCLEOTIDE SEQUENCE [LARGE SCALE GENOMIC DNA]</scope>
    <source>
        <strain evidence="4 5">0710</strain>
    </source>
</reference>
<dbReference type="PANTHER" id="PTHR12149">
    <property type="entry name" value="FRUCTOSAMINE 3 KINASE-RELATED PROTEIN"/>
    <property type="match status" value="1"/>
</dbReference>
<dbReference type="EMBL" id="KL662185">
    <property type="protein sequence ID" value="KFM29032.1"/>
    <property type="molecule type" value="Genomic_DNA"/>
</dbReference>
<dbReference type="Gene3D" id="3.90.1200.10">
    <property type="match status" value="1"/>
</dbReference>
<dbReference type="InterPro" id="IPR011009">
    <property type="entry name" value="Kinase-like_dom_sf"/>
</dbReference>
<dbReference type="KEGG" id="apro:F751_6551"/>
<sequence length="438" mass="48653">MGSFIIMEFIERAGPVDQGQLGVNLAAMHEATPVVRRDEKAAAGFFGFAVDNSIGGTPQRNTWTQSWPEFFREHRLRPQLEASGSAELQRMAEPLLESLDRLFAGVTPCPALLHGDLWSGNVAGSREGPVVFDPATYYGHAEAEFGMVWCSGFGRDFWEGYHAVLPRDPGWEGRQELYTLYHKLVQRRFRERQKSRAAALQAQMEELEGEMGVLRLERAALARKACGPRCLGVAVPAGGCLLGADSHEELLALHGAFQAELKIQYERALGGGYPEPALAALATLVDGWAQTFWHLAQTRHELLIGFMTASLPADSRHHQAWPTIAYVERTTVAAAAMPRWRRRIALLASLDLGTSLHRISRDTDELLNLTGRMQHASEEEFWASMELAASGPYATFPDSWQAYICYWSLPFMPDPVALVFHILRQGQAAGRLWGARLA</sequence>
<dbReference type="GO" id="GO:0016301">
    <property type="term" value="F:kinase activity"/>
    <property type="evidence" value="ECO:0007669"/>
    <property type="project" value="UniProtKB-KW"/>
</dbReference>
<dbReference type="PANTHER" id="PTHR12149:SF8">
    <property type="entry name" value="PROTEIN-RIBULOSAMINE 3-KINASE"/>
    <property type="match status" value="1"/>
</dbReference>
<protein>
    <recommendedName>
        <fullName evidence="1">protein-ribulosamine 3-kinase</fullName>
        <ecNumber evidence="1">2.7.1.172</ecNumber>
    </recommendedName>
</protein>
<dbReference type="SUPFAM" id="SSF56112">
    <property type="entry name" value="Protein kinase-like (PK-like)"/>
    <property type="match status" value="1"/>
</dbReference>
<dbReference type="InterPro" id="IPR016477">
    <property type="entry name" value="Fructo-/Ketosamine-3-kinase"/>
</dbReference>
<dbReference type="AlphaFoldDB" id="A0A087STH8"/>
<gene>
    <name evidence="4" type="ORF">F751_6551</name>
</gene>
<evidence type="ECO:0000256" key="1">
    <source>
        <dbReference type="ARBA" id="ARBA00011961"/>
    </source>
</evidence>
<evidence type="ECO:0000313" key="4">
    <source>
        <dbReference type="EMBL" id="KFM29032.1"/>
    </source>
</evidence>
<evidence type="ECO:0000256" key="2">
    <source>
        <dbReference type="ARBA" id="ARBA00048655"/>
    </source>
</evidence>
<dbReference type="CDD" id="cd14688">
    <property type="entry name" value="bZIP_YAP"/>
    <property type="match status" value="1"/>
</dbReference>
<organism evidence="4 5">
    <name type="scientific">Auxenochlorella protothecoides</name>
    <name type="common">Green microalga</name>
    <name type="synonym">Chlorella protothecoides</name>
    <dbReference type="NCBI Taxonomy" id="3075"/>
    <lineage>
        <taxon>Eukaryota</taxon>
        <taxon>Viridiplantae</taxon>
        <taxon>Chlorophyta</taxon>
        <taxon>core chlorophytes</taxon>
        <taxon>Trebouxiophyceae</taxon>
        <taxon>Chlorellales</taxon>
        <taxon>Chlorellaceae</taxon>
        <taxon>Auxenochlorella</taxon>
    </lineage>
</organism>
<dbReference type="Proteomes" id="UP000028924">
    <property type="component" value="Unassembled WGS sequence"/>
</dbReference>
<evidence type="ECO:0000313" key="5">
    <source>
        <dbReference type="Proteomes" id="UP000028924"/>
    </source>
</evidence>
<name>A0A087STH8_AUXPR</name>
<dbReference type="GO" id="GO:0102193">
    <property type="term" value="F:protein-ribulosamine 3-kinase activity"/>
    <property type="evidence" value="ECO:0007669"/>
    <property type="project" value="UniProtKB-EC"/>
</dbReference>
<keyword evidence="5" id="KW-1185">Reference proteome</keyword>
<comment type="catalytic activity">
    <reaction evidence="2">
        <text>N(6)-D-ribulosyl-L-lysyl-[protein] + ATP = N(6)-(3-O-phospho-D-ribulosyl)-L-lysyl-[protein] + ADP + H(+)</text>
        <dbReference type="Rhea" id="RHEA:48432"/>
        <dbReference type="Rhea" id="RHEA-COMP:12103"/>
        <dbReference type="Rhea" id="RHEA-COMP:12104"/>
        <dbReference type="ChEBI" id="CHEBI:15378"/>
        <dbReference type="ChEBI" id="CHEBI:30616"/>
        <dbReference type="ChEBI" id="CHEBI:90418"/>
        <dbReference type="ChEBI" id="CHEBI:90420"/>
        <dbReference type="ChEBI" id="CHEBI:456216"/>
        <dbReference type="EC" id="2.7.1.172"/>
    </reaction>
    <physiologicalReaction direction="left-to-right" evidence="2">
        <dbReference type="Rhea" id="RHEA:48433"/>
    </physiologicalReaction>
</comment>
<dbReference type="RefSeq" id="XP_011402081.1">
    <property type="nucleotide sequence ID" value="XM_011403779.1"/>
</dbReference>